<protein>
    <recommendedName>
        <fullName evidence="3">HTH tetR-type domain-containing protein</fullName>
    </recommendedName>
</protein>
<dbReference type="Proteomes" id="UP000182077">
    <property type="component" value="Unassembled WGS sequence"/>
</dbReference>
<accession>A0A1L8TNH7</accession>
<evidence type="ECO:0000259" key="3">
    <source>
        <dbReference type="PROSITE" id="PS50977"/>
    </source>
</evidence>
<dbReference type="SUPFAM" id="SSF46689">
    <property type="entry name" value="Homeodomain-like"/>
    <property type="match status" value="1"/>
</dbReference>
<dbReference type="Gene3D" id="1.10.357.10">
    <property type="entry name" value="Tetracycline Repressor, domain 2"/>
    <property type="match status" value="1"/>
</dbReference>
<evidence type="ECO:0000313" key="4">
    <source>
        <dbReference type="EMBL" id="OJG45875.1"/>
    </source>
</evidence>
<proteinExistence type="predicted"/>
<dbReference type="InterPro" id="IPR001647">
    <property type="entry name" value="HTH_TetR"/>
</dbReference>
<evidence type="ECO:0000256" key="2">
    <source>
        <dbReference type="PROSITE-ProRule" id="PRU00335"/>
    </source>
</evidence>
<reference evidence="4 5" key="1">
    <citation type="submission" date="2014-12" db="EMBL/GenBank/DDBJ databases">
        <title>Draft genome sequences of 29 type strains of Enterococci.</title>
        <authorList>
            <person name="Zhong Z."/>
            <person name="Sun Z."/>
            <person name="Liu W."/>
            <person name="Zhang W."/>
            <person name="Zhang H."/>
        </authorList>
    </citation>
    <scope>NUCLEOTIDE SEQUENCE [LARGE SCALE GENOMIC DNA]</scope>
    <source>
        <strain evidence="4 5">DSM 17122</strain>
    </source>
</reference>
<dbReference type="RefSeq" id="WP_071857535.1">
    <property type="nucleotide sequence ID" value="NZ_JBHSHK010000009.1"/>
</dbReference>
<dbReference type="InterPro" id="IPR009057">
    <property type="entry name" value="Homeodomain-like_sf"/>
</dbReference>
<dbReference type="GO" id="GO:0003677">
    <property type="term" value="F:DNA binding"/>
    <property type="evidence" value="ECO:0007669"/>
    <property type="project" value="UniProtKB-UniRule"/>
</dbReference>
<organism evidence="4 5">
    <name type="scientific">Enterococcus hermanniensis</name>
    <dbReference type="NCBI Taxonomy" id="249189"/>
    <lineage>
        <taxon>Bacteria</taxon>
        <taxon>Bacillati</taxon>
        <taxon>Bacillota</taxon>
        <taxon>Bacilli</taxon>
        <taxon>Lactobacillales</taxon>
        <taxon>Enterococcaceae</taxon>
        <taxon>Enterococcus</taxon>
    </lineage>
</organism>
<sequence>MKTYRLNKEIVLECAMDLVAESGIDGLRLNKIADRLQVKSPSLYTHTGSVTELRSTVVCQAMNQFREQLVDSLMGRSQLHAFIELGKTWASYAKNQQSFYRVFYQPDYQLLYQENISAFLKAAFKRIFFDFKFDEKGIQQIERVLTNYFRGHTEQFNDNSLTEADLISDLEIIYTGLIKNMKEVSQVV</sequence>
<dbReference type="STRING" id="249189.RV04_GL001641"/>
<evidence type="ECO:0000313" key="5">
    <source>
        <dbReference type="Proteomes" id="UP000182077"/>
    </source>
</evidence>
<dbReference type="PROSITE" id="PS50977">
    <property type="entry name" value="HTH_TETR_2"/>
    <property type="match status" value="1"/>
</dbReference>
<keyword evidence="1 2" id="KW-0238">DNA-binding</keyword>
<evidence type="ECO:0000256" key="1">
    <source>
        <dbReference type="ARBA" id="ARBA00023125"/>
    </source>
</evidence>
<name>A0A1L8TNH7_9ENTE</name>
<dbReference type="AlphaFoldDB" id="A0A1L8TNH7"/>
<feature type="domain" description="HTH tetR-type" evidence="3">
    <location>
        <begin position="5"/>
        <end position="65"/>
    </location>
</feature>
<feature type="DNA-binding region" description="H-T-H motif" evidence="2">
    <location>
        <begin position="28"/>
        <end position="47"/>
    </location>
</feature>
<dbReference type="OrthoDB" id="71867at2"/>
<keyword evidence="5" id="KW-1185">Reference proteome</keyword>
<comment type="caution">
    <text evidence="4">The sequence shown here is derived from an EMBL/GenBank/DDBJ whole genome shotgun (WGS) entry which is preliminary data.</text>
</comment>
<dbReference type="EMBL" id="JXKQ01000004">
    <property type="protein sequence ID" value="OJG45875.1"/>
    <property type="molecule type" value="Genomic_DNA"/>
</dbReference>
<gene>
    <name evidence="4" type="ORF">RV04_GL001641</name>
</gene>